<accession>A0A6A5ZXE2</accession>
<dbReference type="OrthoDB" id="4158477at2759"/>
<evidence type="ECO:0000256" key="1">
    <source>
        <dbReference type="SAM" id="MobiDB-lite"/>
    </source>
</evidence>
<dbReference type="EMBL" id="ML977520">
    <property type="protein sequence ID" value="KAF2124199.1"/>
    <property type="molecule type" value="Genomic_DNA"/>
</dbReference>
<feature type="region of interest" description="Disordered" evidence="1">
    <location>
        <begin position="394"/>
        <end position="453"/>
    </location>
</feature>
<gene>
    <name evidence="2" type="ORF">P153DRAFT_254115</name>
</gene>
<feature type="compositionally biased region" description="Polar residues" evidence="1">
    <location>
        <begin position="429"/>
        <end position="438"/>
    </location>
</feature>
<protein>
    <submittedName>
        <fullName evidence="2">Uncharacterized protein</fullName>
    </submittedName>
</protein>
<evidence type="ECO:0000313" key="3">
    <source>
        <dbReference type="Proteomes" id="UP000799771"/>
    </source>
</evidence>
<organism evidence="2 3">
    <name type="scientific">Dothidotthia symphoricarpi CBS 119687</name>
    <dbReference type="NCBI Taxonomy" id="1392245"/>
    <lineage>
        <taxon>Eukaryota</taxon>
        <taxon>Fungi</taxon>
        <taxon>Dikarya</taxon>
        <taxon>Ascomycota</taxon>
        <taxon>Pezizomycotina</taxon>
        <taxon>Dothideomycetes</taxon>
        <taxon>Pleosporomycetidae</taxon>
        <taxon>Pleosporales</taxon>
        <taxon>Dothidotthiaceae</taxon>
        <taxon>Dothidotthia</taxon>
    </lineage>
</organism>
<dbReference type="AlphaFoldDB" id="A0A6A5ZXE2"/>
<feature type="non-terminal residue" evidence="2">
    <location>
        <position position="453"/>
    </location>
</feature>
<dbReference type="GeneID" id="54403190"/>
<keyword evidence="3" id="KW-1185">Reference proteome</keyword>
<sequence>MRYAIIFAATAAASEAYGYGSYNNTSSSTIVYPSSKGGNGGYGETSTNVYGYATMTPGYGKPPVTITSQYQAYPTCVSKDGDKCGKWNDEKYVSTVIKDYDNKDVTVTKTEQIVTIYKTKSTKTNSATPTPTSYKKDDFMKADCKSSADGSSDDKSTEWYELYEKSYEASYKDLGPHAMVGYPGSGLRGDLKDHQPVKVKEYKDGKWSEYDDDLKYGTPEDVKTYEKAGVYTNPSKDVYVDHPITKGSEAYATAKAGAPVTYGGAYTDVDAPCTVTGAYGAYETGVSDGKTVTSTVVKTVTVYCPKAGKCEIAKPTTTVYDHDTEFAYPTPVTYAPGVYHYDAETVTITDPSKPYTCEFKQTKTYDHPKETPAYSSGADYYSMSSKTGDYPSYATSTPAHGDDHHTKSAKSSDYSSYATSTPVHGDKYSASSYPSVSTKTDKYEDPSYPSATP</sequence>
<reference evidence="2" key="1">
    <citation type="journal article" date="2020" name="Stud. Mycol.">
        <title>101 Dothideomycetes genomes: a test case for predicting lifestyles and emergence of pathogens.</title>
        <authorList>
            <person name="Haridas S."/>
            <person name="Albert R."/>
            <person name="Binder M."/>
            <person name="Bloem J."/>
            <person name="Labutti K."/>
            <person name="Salamov A."/>
            <person name="Andreopoulos B."/>
            <person name="Baker S."/>
            <person name="Barry K."/>
            <person name="Bills G."/>
            <person name="Bluhm B."/>
            <person name="Cannon C."/>
            <person name="Castanera R."/>
            <person name="Culley D."/>
            <person name="Daum C."/>
            <person name="Ezra D."/>
            <person name="Gonzalez J."/>
            <person name="Henrissat B."/>
            <person name="Kuo A."/>
            <person name="Liang C."/>
            <person name="Lipzen A."/>
            <person name="Lutzoni F."/>
            <person name="Magnuson J."/>
            <person name="Mondo S."/>
            <person name="Nolan M."/>
            <person name="Ohm R."/>
            <person name="Pangilinan J."/>
            <person name="Park H.-J."/>
            <person name="Ramirez L."/>
            <person name="Alfaro M."/>
            <person name="Sun H."/>
            <person name="Tritt A."/>
            <person name="Yoshinaga Y."/>
            <person name="Zwiers L.-H."/>
            <person name="Turgeon B."/>
            <person name="Goodwin S."/>
            <person name="Spatafora J."/>
            <person name="Crous P."/>
            <person name="Grigoriev I."/>
        </authorList>
    </citation>
    <scope>NUCLEOTIDE SEQUENCE</scope>
    <source>
        <strain evidence="2">CBS 119687</strain>
    </source>
</reference>
<evidence type="ECO:0000313" key="2">
    <source>
        <dbReference type="EMBL" id="KAF2124199.1"/>
    </source>
</evidence>
<dbReference type="RefSeq" id="XP_033518592.1">
    <property type="nucleotide sequence ID" value="XM_033662758.1"/>
</dbReference>
<proteinExistence type="predicted"/>
<name>A0A6A5ZXE2_9PLEO</name>
<dbReference type="Proteomes" id="UP000799771">
    <property type="component" value="Unassembled WGS sequence"/>
</dbReference>
<feature type="compositionally biased region" description="Low complexity" evidence="1">
    <location>
        <begin position="409"/>
        <end position="420"/>
    </location>
</feature>